<dbReference type="AlphaFoldDB" id="A0A497X4W0"/>
<dbReference type="RefSeq" id="WP_121021288.1">
    <property type="nucleotide sequence ID" value="NZ_RCCE01000001.1"/>
</dbReference>
<evidence type="ECO:0000313" key="2">
    <source>
        <dbReference type="Proteomes" id="UP000269157"/>
    </source>
</evidence>
<sequence>MMLILRFLWELALRLLIAAPFVLVVGALSFCSFQPTQEERMQEIRDACTYVPKVEVTFRGQTLRLPANLLFRIYLPAKDDPRRESQHYPPVLAGLKNLGFCKEDVTDRGDVSFVKIKDGSAALVAEDLDLASFATINRLSFGTERMNIWLGPPTPKVTEGDPSHLRQTRSELYGPNVWQFAQTRGYLASGYHMSSWCADFTLRDEIFCNLRLTHRDGRVFEVWHFKVATMPEIDASPPPIFMEMMERLPAVVSLFTQDDPK</sequence>
<comment type="caution">
    <text evidence="1">The sequence shown here is derived from an EMBL/GenBank/DDBJ whole genome shotgun (WGS) entry which is preliminary data.</text>
</comment>
<protein>
    <submittedName>
        <fullName evidence="1">Uncharacterized protein</fullName>
    </submittedName>
</protein>
<dbReference type="EMBL" id="RCCE01000001">
    <property type="protein sequence ID" value="RLJ60252.1"/>
    <property type="molecule type" value="Genomic_DNA"/>
</dbReference>
<evidence type="ECO:0000313" key="1">
    <source>
        <dbReference type="EMBL" id="RLJ60252.1"/>
    </source>
</evidence>
<organism evidence="1 2">
    <name type="scientific">Litoreibacter meonggei</name>
    <dbReference type="NCBI Taxonomy" id="1049199"/>
    <lineage>
        <taxon>Bacteria</taxon>
        <taxon>Pseudomonadati</taxon>
        <taxon>Pseudomonadota</taxon>
        <taxon>Alphaproteobacteria</taxon>
        <taxon>Rhodobacterales</taxon>
        <taxon>Roseobacteraceae</taxon>
        <taxon>Litoreibacter</taxon>
    </lineage>
</organism>
<keyword evidence="2" id="KW-1185">Reference proteome</keyword>
<dbReference type="Proteomes" id="UP000269157">
    <property type="component" value="Unassembled WGS sequence"/>
</dbReference>
<gene>
    <name evidence="1" type="ORF">BCF46_0450</name>
</gene>
<reference evidence="1 2" key="1">
    <citation type="submission" date="2018-10" db="EMBL/GenBank/DDBJ databases">
        <title>Genomic Encyclopedia of Archaeal and Bacterial Type Strains, Phase II (KMG-II): from individual species to whole genera.</title>
        <authorList>
            <person name="Goeker M."/>
        </authorList>
    </citation>
    <scope>NUCLEOTIDE SEQUENCE [LARGE SCALE GENOMIC DNA]</scope>
    <source>
        <strain evidence="1 2">DSM 29466</strain>
    </source>
</reference>
<name>A0A497X4W0_9RHOB</name>
<accession>A0A497X4W0</accession>
<proteinExistence type="predicted"/>